<name>A0A2V4NVJ7_9ACTN</name>
<keyword evidence="2" id="KW-1185">Reference proteome</keyword>
<accession>A0A2V4NVJ7</accession>
<evidence type="ECO:0000313" key="1">
    <source>
        <dbReference type="EMBL" id="PYC80850.1"/>
    </source>
</evidence>
<dbReference type="AlphaFoldDB" id="A0A2V4NVJ7"/>
<dbReference type="Proteomes" id="UP000248039">
    <property type="component" value="Unassembled WGS sequence"/>
</dbReference>
<comment type="caution">
    <text evidence="1">The sequence shown here is derived from an EMBL/GenBank/DDBJ whole genome shotgun (WGS) entry which is preliminary data.</text>
</comment>
<organism evidence="1 2">
    <name type="scientific">Streptomyces tateyamensis</name>
    <dbReference type="NCBI Taxonomy" id="565073"/>
    <lineage>
        <taxon>Bacteria</taxon>
        <taxon>Bacillati</taxon>
        <taxon>Actinomycetota</taxon>
        <taxon>Actinomycetes</taxon>
        <taxon>Kitasatosporales</taxon>
        <taxon>Streptomycetaceae</taxon>
        <taxon>Streptomyces</taxon>
    </lineage>
</organism>
<proteinExistence type="predicted"/>
<gene>
    <name evidence="1" type="ORF">C7C46_11940</name>
</gene>
<dbReference type="RefSeq" id="WP_110668619.1">
    <property type="nucleotide sequence ID" value="NZ_PYBW01000038.1"/>
</dbReference>
<evidence type="ECO:0000313" key="2">
    <source>
        <dbReference type="Proteomes" id="UP000248039"/>
    </source>
</evidence>
<sequence length="137" mass="14438">MDVDAASALTQAVSAVAGAAGTAVGKQAWEALQQLAKRAYQRARPGAELDLAADAPVDPADAPVDPADEEQVRVLTGTLIARYDHDPELARDLAGWLSEHAGSVRLEQDSTVTNVVSENARVAKLIQGRDFHGTINL</sequence>
<reference evidence="1 2" key="1">
    <citation type="submission" date="2018-03" db="EMBL/GenBank/DDBJ databases">
        <title>Bioinformatic expansion and discovery of thiopeptide antibiotics.</title>
        <authorList>
            <person name="Schwalen C.J."/>
            <person name="Hudson G.A."/>
            <person name="Mitchell D.A."/>
        </authorList>
    </citation>
    <scope>NUCLEOTIDE SEQUENCE [LARGE SCALE GENOMIC DNA]</scope>
    <source>
        <strain evidence="1 2">ATCC 21389</strain>
    </source>
</reference>
<dbReference type="EMBL" id="PYBW01000038">
    <property type="protein sequence ID" value="PYC80850.1"/>
    <property type="molecule type" value="Genomic_DNA"/>
</dbReference>
<protein>
    <submittedName>
        <fullName evidence="1">Uncharacterized protein</fullName>
    </submittedName>
</protein>
<dbReference type="OrthoDB" id="4326033at2"/>